<dbReference type="Pfam" id="PF10545">
    <property type="entry name" value="MADF_DNA_bdg"/>
    <property type="match status" value="1"/>
</dbReference>
<name>A0AA88TW86_9TELE</name>
<dbReference type="SMART" id="SM00595">
    <property type="entry name" value="MADF"/>
    <property type="match status" value="1"/>
</dbReference>
<comment type="caution">
    <text evidence="3">The sequence shown here is derived from an EMBL/GenBank/DDBJ whole genome shotgun (WGS) entry which is preliminary data.</text>
</comment>
<dbReference type="AlphaFoldDB" id="A0AA88TW86"/>
<dbReference type="PANTHER" id="PTHR12243">
    <property type="entry name" value="MADF DOMAIN TRANSCRIPTION FACTOR"/>
    <property type="match status" value="1"/>
</dbReference>
<dbReference type="EMBL" id="JAUYZG010000005">
    <property type="protein sequence ID" value="KAK2907375.1"/>
    <property type="molecule type" value="Genomic_DNA"/>
</dbReference>
<gene>
    <name evidence="3" type="ORF">Q8A67_006360</name>
</gene>
<sequence>MAAAPRRTWSIEKEDKLAELWQEQRALYAISSSVYHNRIVRDGILQRFAEELQLSVNDVQTRMATLRTQFGKLIKEKGSGSGFKKPTARQQWILQHLQFLKPFVLQRPSQSSLELVDDTPAQGGGDSDTENDSDLSSCLEKGSCDLPLDHHPLDIHSVVPRTGFPMSGSYYSPHPTYIPNPPSTASTPAAPPRPLLSQTNYTLMHQLDDTGSNQLQEL</sequence>
<reference evidence="3" key="1">
    <citation type="submission" date="2023-08" db="EMBL/GenBank/DDBJ databases">
        <title>Chromosome-level Genome Assembly of mud carp (Cirrhinus molitorella).</title>
        <authorList>
            <person name="Liu H."/>
        </authorList>
    </citation>
    <scope>NUCLEOTIDE SEQUENCE</scope>
    <source>
        <strain evidence="3">Prfri</strain>
        <tissue evidence="3">Muscle</tissue>
    </source>
</reference>
<organism evidence="3 4">
    <name type="scientific">Cirrhinus molitorella</name>
    <name type="common">mud carp</name>
    <dbReference type="NCBI Taxonomy" id="172907"/>
    <lineage>
        <taxon>Eukaryota</taxon>
        <taxon>Metazoa</taxon>
        <taxon>Chordata</taxon>
        <taxon>Craniata</taxon>
        <taxon>Vertebrata</taxon>
        <taxon>Euteleostomi</taxon>
        <taxon>Actinopterygii</taxon>
        <taxon>Neopterygii</taxon>
        <taxon>Teleostei</taxon>
        <taxon>Ostariophysi</taxon>
        <taxon>Cypriniformes</taxon>
        <taxon>Cyprinidae</taxon>
        <taxon>Labeoninae</taxon>
        <taxon>Labeonini</taxon>
        <taxon>Cirrhinus</taxon>
    </lineage>
</organism>
<dbReference type="InterPro" id="IPR006578">
    <property type="entry name" value="MADF-dom"/>
</dbReference>
<feature type="region of interest" description="Disordered" evidence="1">
    <location>
        <begin position="175"/>
        <end position="196"/>
    </location>
</feature>
<protein>
    <recommendedName>
        <fullName evidence="2">MADF domain-containing protein</fullName>
    </recommendedName>
</protein>
<keyword evidence="4" id="KW-1185">Reference proteome</keyword>
<evidence type="ECO:0000313" key="3">
    <source>
        <dbReference type="EMBL" id="KAK2907375.1"/>
    </source>
</evidence>
<dbReference type="PROSITE" id="PS51029">
    <property type="entry name" value="MADF"/>
    <property type="match status" value="1"/>
</dbReference>
<dbReference type="Proteomes" id="UP001187343">
    <property type="component" value="Unassembled WGS sequence"/>
</dbReference>
<evidence type="ECO:0000313" key="4">
    <source>
        <dbReference type="Proteomes" id="UP001187343"/>
    </source>
</evidence>
<evidence type="ECO:0000256" key="1">
    <source>
        <dbReference type="SAM" id="MobiDB-lite"/>
    </source>
</evidence>
<feature type="domain" description="MADF" evidence="2">
    <location>
        <begin position="16"/>
        <end position="105"/>
    </location>
</feature>
<accession>A0AA88TW86</accession>
<feature type="region of interest" description="Disordered" evidence="1">
    <location>
        <begin position="111"/>
        <end position="138"/>
    </location>
</feature>
<dbReference type="PANTHER" id="PTHR12243:SF67">
    <property type="entry name" value="COREPRESSOR OF PANGOLIN, ISOFORM A-RELATED"/>
    <property type="match status" value="1"/>
</dbReference>
<evidence type="ECO:0000259" key="2">
    <source>
        <dbReference type="PROSITE" id="PS51029"/>
    </source>
</evidence>
<dbReference type="InterPro" id="IPR039353">
    <property type="entry name" value="TF_Adf1"/>
</dbReference>
<proteinExistence type="predicted"/>